<dbReference type="GO" id="GO:0046872">
    <property type="term" value="F:metal ion binding"/>
    <property type="evidence" value="ECO:0007669"/>
    <property type="project" value="InterPro"/>
</dbReference>
<dbReference type="GO" id="GO:0016874">
    <property type="term" value="F:ligase activity"/>
    <property type="evidence" value="ECO:0007669"/>
    <property type="project" value="UniProtKB-KW"/>
</dbReference>
<dbReference type="GO" id="GO:0005524">
    <property type="term" value="F:ATP binding"/>
    <property type="evidence" value="ECO:0007669"/>
    <property type="project" value="UniProtKB-UniRule"/>
</dbReference>
<keyword evidence="1" id="KW-0436">Ligase</keyword>
<dbReference type="Gene3D" id="3.30.470.20">
    <property type="entry name" value="ATP-grasp fold, B domain"/>
    <property type="match status" value="1"/>
</dbReference>
<dbReference type="InterPro" id="IPR052032">
    <property type="entry name" value="ATP-dep_AA_Ligase"/>
</dbReference>
<evidence type="ECO:0000256" key="5">
    <source>
        <dbReference type="SAM" id="MobiDB-lite"/>
    </source>
</evidence>
<feature type="region of interest" description="Disordered" evidence="5">
    <location>
        <begin position="1"/>
        <end position="35"/>
    </location>
</feature>
<keyword evidence="2 4" id="KW-0547">Nucleotide-binding</keyword>
<evidence type="ECO:0000256" key="2">
    <source>
        <dbReference type="ARBA" id="ARBA00022741"/>
    </source>
</evidence>
<dbReference type="Proteomes" id="UP000232323">
    <property type="component" value="Unassembled WGS sequence"/>
</dbReference>
<feature type="domain" description="ATP-grasp" evidence="6">
    <location>
        <begin position="304"/>
        <end position="520"/>
    </location>
</feature>
<dbReference type="SMART" id="SM01209">
    <property type="entry name" value="GARS_A"/>
    <property type="match status" value="1"/>
</dbReference>
<dbReference type="PROSITE" id="PS50975">
    <property type="entry name" value="ATP_GRASP"/>
    <property type="match status" value="1"/>
</dbReference>
<sequence length="620" mass="66668">MPPKSSALTAALSGAPAQDAPPHHHHHHHHHVGAHKSFLDPSAFPCLEYAAEVDGNAPATPTPEEDPSALGLAQFEVVGSMPMDFTNVGGNLVDYELNPRRRRGGEEVPPDAAKSLGGPSSYSANYMSQAIIGSLPKGLTQEAKAKIQQSVPASPSSAALKQLNLDAVTARTAQGKKLRRQVISGAVMVFVTAGYSGKRFILEKAKQLGVKIIVVDGPDSWSQILVEEGVIEKFVPIDFGESETVFERCLEGIKKASKEVGDLDGVTTFSELAVPLASRLAEALGLPHNSVEAVDNARDKHATRAIMDKAGLPTPRHYKIMTPEDLPLAAAHVGFPAVIKPISGAASIGVIRCNDEDGLNKAYQRVAAEMSQCRIVAGALIQGDGTDDGNAGTWIQLVLMLEEYLDGPEVDCDLIFDNGVPVYGAVTDNWPTVEPYFNETGSNCPSILTRQQQEELLELSVRSVQCLGFKIGVFHVECKYTSRGARLIEVNCRMGGGPVRDTNLIVWGVDLVEEHLMACAGIPVRPPIAKKPLKHLAEYSVNAPVTGILQHTDYGDKWQGHPDVLYFRPIVKPGQKCVCVKDGLPTWVCELMVSKSTAKEAIDFCNEIVDSLELPIVPAA</sequence>
<evidence type="ECO:0000256" key="1">
    <source>
        <dbReference type="ARBA" id="ARBA00022598"/>
    </source>
</evidence>
<dbReference type="PANTHER" id="PTHR43585">
    <property type="entry name" value="FUMIPYRROLE BIOSYNTHESIS PROTEIN C"/>
    <property type="match status" value="1"/>
</dbReference>
<feature type="compositionally biased region" description="Basic residues" evidence="5">
    <location>
        <begin position="23"/>
        <end position="34"/>
    </location>
</feature>
<evidence type="ECO:0000256" key="4">
    <source>
        <dbReference type="PROSITE-ProRule" id="PRU00409"/>
    </source>
</evidence>
<protein>
    <recommendedName>
        <fullName evidence="6">ATP-grasp domain-containing protein</fullName>
    </recommendedName>
</protein>
<accession>A0A250X4I3</accession>
<dbReference type="Pfam" id="PF18130">
    <property type="entry name" value="ATPgrasp_N"/>
    <property type="match status" value="1"/>
</dbReference>
<evidence type="ECO:0000256" key="3">
    <source>
        <dbReference type="ARBA" id="ARBA00022840"/>
    </source>
</evidence>
<dbReference type="Pfam" id="PF13535">
    <property type="entry name" value="ATP-grasp_4"/>
    <property type="match status" value="1"/>
</dbReference>
<dbReference type="EMBL" id="BEGY01000028">
    <property type="protein sequence ID" value="GAX77966.1"/>
    <property type="molecule type" value="Genomic_DNA"/>
</dbReference>
<dbReference type="AlphaFoldDB" id="A0A250X4I3"/>
<evidence type="ECO:0000313" key="8">
    <source>
        <dbReference type="Proteomes" id="UP000232323"/>
    </source>
</evidence>
<comment type="caution">
    <text evidence="7">The sequence shown here is derived from an EMBL/GenBank/DDBJ whole genome shotgun (WGS) entry which is preliminary data.</text>
</comment>
<organism evidence="7 8">
    <name type="scientific">Chlamydomonas eustigma</name>
    <dbReference type="NCBI Taxonomy" id="1157962"/>
    <lineage>
        <taxon>Eukaryota</taxon>
        <taxon>Viridiplantae</taxon>
        <taxon>Chlorophyta</taxon>
        <taxon>core chlorophytes</taxon>
        <taxon>Chlorophyceae</taxon>
        <taxon>CS clade</taxon>
        <taxon>Chlamydomonadales</taxon>
        <taxon>Chlamydomonadaceae</taxon>
        <taxon>Chlamydomonas</taxon>
    </lineage>
</organism>
<reference evidence="7 8" key="1">
    <citation type="submission" date="2017-08" db="EMBL/GenBank/DDBJ databases">
        <title>Acidophilic green algal genome provides insights into adaptation to an acidic environment.</title>
        <authorList>
            <person name="Hirooka S."/>
            <person name="Hirose Y."/>
            <person name="Kanesaki Y."/>
            <person name="Higuchi S."/>
            <person name="Fujiwara T."/>
            <person name="Onuma R."/>
            <person name="Era A."/>
            <person name="Ohbayashi R."/>
            <person name="Uzuka A."/>
            <person name="Nozaki H."/>
            <person name="Yoshikawa H."/>
            <person name="Miyagishima S.Y."/>
        </authorList>
    </citation>
    <scope>NUCLEOTIDE SEQUENCE [LARGE SCALE GENOMIC DNA]</scope>
    <source>
        <strain evidence="7 8">NIES-2499</strain>
    </source>
</reference>
<dbReference type="STRING" id="1157962.A0A250X4I3"/>
<keyword evidence="3 4" id="KW-0067">ATP-binding</keyword>
<name>A0A250X4I3_9CHLO</name>
<dbReference type="InterPro" id="IPR041472">
    <property type="entry name" value="BL00235/CARNS1_N"/>
</dbReference>
<gene>
    <name evidence="7" type="ORF">CEUSTIGMA_g5408.t1</name>
</gene>
<dbReference type="PANTHER" id="PTHR43585:SF2">
    <property type="entry name" value="ATP-GRASP ENZYME FSQD"/>
    <property type="match status" value="1"/>
</dbReference>
<keyword evidence="8" id="KW-1185">Reference proteome</keyword>
<dbReference type="OrthoDB" id="434648at2759"/>
<evidence type="ECO:0000313" key="7">
    <source>
        <dbReference type="EMBL" id="GAX77966.1"/>
    </source>
</evidence>
<proteinExistence type="predicted"/>
<dbReference type="InterPro" id="IPR011761">
    <property type="entry name" value="ATP-grasp"/>
</dbReference>
<dbReference type="Gene3D" id="3.40.50.20">
    <property type="match status" value="1"/>
</dbReference>
<dbReference type="SUPFAM" id="SSF56059">
    <property type="entry name" value="Glutathione synthetase ATP-binding domain-like"/>
    <property type="match status" value="1"/>
</dbReference>
<evidence type="ECO:0000259" key="6">
    <source>
        <dbReference type="PROSITE" id="PS50975"/>
    </source>
</evidence>